<dbReference type="eggNOG" id="KOG4658">
    <property type="taxonomic scope" value="Eukaryota"/>
</dbReference>
<evidence type="ECO:0000259" key="3">
    <source>
        <dbReference type="Pfam" id="PF00931"/>
    </source>
</evidence>
<evidence type="ECO:0000313" key="5">
    <source>
        <dbReference type="EnsemblPlants" id="LPERR10G00870.1"/>
    </source>
</evidence>
<dbReference type="PRINTS" id="PR00364">
    <property type="entry name" value="DISEASERSIST"/>
</dbReference>
<dbReference type="STRING" id="77586.A0A0D9XHG9"/>
<dbReference type="EnsemblPlants" id="LPERR10G00870.1">
    <property type="protein sequence ID" value="LPERR10G00870.1"/>
    <property type="gene ID" value="LPERR10G00870"/>
</dbReference>
<evidence type="ECO:0000259" key="4">
    <source>
        <dbReference type="Pfam" id="PF23559"/>
    </source>
</evidence>
<proteinExistence type="predicted"/>
<dbReference type="PANTHER" id="PTHR36766:SF40">
    <property type="entry name" value="DISEASE RESISTANCE PROTEIN RGA3"/>
    <property type="match status" value="1"/>
</dbReference>
<evidence type="ECO:0000256" key="2">
    <source>
        <dbReference type="ARBA" id="ARBA00022821"/>
    </source>
</evidence>
<dbReference type="InterPro" id="IPR032675">
    <property type="entry name" value="LRR_dom_sf"/>
</dbReference>
<dbReference type="InterPro" id="IPR027417">
    <property type="entry name" value="P-loop_NTPase"/>
</dbReference>
<feature type="domain" description="Disease resistance protein winged helix" evidence="4">
    <location>
        <begin position="488"/>
        <end position="553"/>
    </location>
</feature>
<dbReference type="Gene3D" id="3.80.10.10">
    <property type="entry name" value="Ribonuclease Inhibitor"/>
    <property type="match status" value="1"/>
</dbReference>
<reference evidence="5 6" key="1">
    <citation type="submission" date="2012-08" db="EMBL/GenBank/DDBJ databases">
        <title>Oryza genome evolution.</title>
        <authorList>
            <person name="Wing R.A."/>
        </authorList>
    </citation>
    <scope>NUCLEOTIDE SEQUENCE</scope>
</reference>
<dbReference type="Gene3D" id="3.40.50.300">
    <property type="entry name" value="P-loop containing nucleotide triphosphate hydrolases"/>
    <property type="match status" value="1"/>
</dbReference>
<feature type="domain" description="NB-ARC" evidence="3">
    <location>
        <begin position="243"/>
        <end position="397"/>
    </location>
</feature>
<dbReference type="Gramene" id="LPERR10G00870.1">
    <property type="protein sequence ID" value="LPERR10G00870.1"/>
    <property type="gene ID" value="LPERR10G00870"/>
</dbReference>
<dbReference type="HOGENOM" id="CLU_000837_8_3_1"/>
<keyword evidence="1" id="KW-0677">Repeat</keyword>
<keyword evidence="6" id="KW-1185">Reference proteome</keyword>
<dbReference type="SUPFAM" id="SSF52058">
    <property type="entry name" value="L domain-like"/>
    <property type="match status" value="1"/>
</dbReference>
<organism evidence="5 6">
    <name type="scientific">Leersia perrieri</name>
    <dbReference type="NCBI Taxonomy" id="77586"/>
    <lineage>
        <taxon>Eukaryota</taxon>
        <taxon>Viridiplantae</taxon>
        <taxon>Streptophyta</taxon>
        <taxon>Embryophyta</taxon>
        <taxon>Tracheophyta</taxon>
        <taxon>Spermatophyta</taxon>
        <taxon>Magnoliopsida</taxon>
        <taxon>Liliopsida</taxon>
        <taxon>Poales</taxon>
        <taxon>Poaceae</taxon>
        <taxon>BOP clade</taxon>
        <taxon>Oryzoideae</taxon>
        <taxon>Oryzeae</taxon>
        <taxon>Oryzinae</taxon>
        <taxon>Leersia</taxon>
    </lineage>
</organism>
<evidence type="ECO:0000256" key="1">
    <source>
        <dbReference type="ARBA" id="ARBA00022737"/>
    </source>
</evidence>
<dbReference type="Proteomes" id="UP000032180">
    <property type="component" value="Chromosome 10"/>
</dbReference>
<protein>
    <submittedName>
        <fullName evidence="5">Uncharacterized protein</fullName>
    </submittedName>
</protein>
<sequence length="715" mass="81855">MNWLTAPAISGCNDWVDLIQKLFSAGSSVVSLLGGEHRQQLKHELDRLERCMLHLPALINQAEWFIHKDTVAPLLHKLKDRVLDAHDLLDTFDYYYKRKVAAEGTRHLRADFSREIVNSDQVRKIREDIEFLDDKLALLIDRRAEMKRFDRFIRPDMDHSCDESRIRGREDQVEELLQWLGVLPWLQIGLACYASPSKRRIDATSIASTSKRTRRNTTMAVTTTVAATSSGQTRGFQCDDHRTNNVSALAIVGIGGIGKTTLAQKIFNDKRVHDHFDLRIWISVSNDFDVLRLTKEFTRRVLENEMHSDNLSCLQDFLAGGIIGAKKFLLVLDDVWDDMYMNHVSKWHKFIKPLQSSQLGSMILLTTRSQKVAQEVNKSKNFALEGLPPAIFKELFNDCAFGTDRSQYDPELDNIGSRILPHLKGCPLAAKTLGRLLNCMLNQDSWNDIARSELWELDQKNDDILPVLRLSYQYLPSHLRNCFSFCSMYPKGYQFDIHTLVENWKAAGLLESRSGTPSINGHTYFNDLLSRSLFQKAPSSSKYVMHDLIHDMAQLVSGNECFIIRSQTDLKNIPENVRHLSILESSGLNPNNCEILCKCKKLRSIVCHGIPSDIITPAVECWFKELTNIRILSFISCQLDHLPESIGNLKLLRYLNIADCTFENLPRSFWHLYNLQTVDAQNCRFHVIPEDYNLLVNLQKFNLRGNLVRGPGLVP</sequence>
<dbReference type="PANTHER" id="PTHR36766">
    <property type="entry name" value="PLANT BROAD-SPECTRUM MILDEW RESISTANCE PROTEIN RPW8"/>
    <property type="match status" value="1"/>
</dbReference>
<dbReference type="InterPro" id="IPR058922">
    <property type="entry name" value="WHD_DRP"/>
</dbReference>
<reference evidence="6" key="2">
    <citation type="submission" date="2013-12" db="EMBL/GenBank/DDBJ databases">
        <authorList>
            <person name="Yu Y."/>
            <person name="Lee S."/>
            <person name="de Baynast K."/>
            <person name="Wissotski M."/>
            <person name="Liu L."/>
            <person name="Talag J."/>
            <person name="Goicoechea J."/>
            <person name="Angelova A."/>
            <person name="Jetty R."/>
            <person name="Kudrna D."/>
            <person name="Golser W."/>
            <person name="Rivera L."/>
            <person name="Zhang J."/>
            <person name="Wing R."/>
        </authorList>
    </citation>
    <scope>NUCLEOTIDE SEQUENCE</scope>
</reference>
<dbReference type="GO" id="GO:0006952">
    <property type="term" value="P:defense response"/>
    <property type="evidence" value="ECO:0007669"/>
    <property type="project" value="UniProtKB-KW"/>
</dbReference>
<keyword evidence="2" id="KW-0611">Plant defense</keyword>
<dbReference type="InterPro" id="IPR042197">
    <property type="entry name" value="Apaf_helical"/>
</dbReference>
<dbReference type="Gene3D" id="1.10.8.430">
    <property type="entry name" value="Helical domain of apoptotic protease-activating factors"/>
    <property type="match status" value="1"/>
</dbReference>
<dbReference type="Pfam" id="PF23559">
    <property type="entry name" value="WHD_DRP"/>
    <property type="match status" value="1"/>
</dbReference>
<dbReference type="SUPFAM" id="SSF52540">
    <property type="entry name" value="P-loop containing nucleoside triphosphate hydrolases"/>
    <property type="match status" value="1"/>
</dbReference>
<reference evidence="5" key="3">
    <citation type="submission" date="2015-04" db="UniProtKB">
        <authorList>
            <consortium name="EnsemblPlants"/>
        </authorList>
    </citation>
    <scope>IDENTIFICATION</scope>
</reference>
<dbReference type="InterPro" id="IPR002182">
    <property type="entry name" value="NB-ARC"/>
</dbReference>
<evidence type="ECO:0000313" key="6">
    <source>
        <dbReference type="Proteomes" id="UP000032180"/>
    </source>
</evidence>
<dbReference type="AlphaFoldDB" id="A0A0D9XHG9"/>
<dbReference type="Pfam" id="PF00931">
    <property type="entry name" value="NB-ARC"/>
    <property type="match status" value="1"/>
</dbReference>
<dbReference type="GO" id="GO:0043531">
    <property type="term" value="F:ADP binding"/>
    <property type="evidence" value="ECO:0007669"/>
    <property type="project" value="InterPro"/>
</dbReference>
<dbReference type="Gene3D" id="1.10.10.10">
    <property type="entry name" value="Winged helix-like DNA-binding domain superfamily/Winged helix DNA-binding domain"/>
    <property type="match status" value="1"/>
</dbReference>
<accession>A0A0D9XHG9</accession>
<dbReference type="InterPro" id="IPR036388">
    <property type="entry name" value="WH-like_DNA-bd_sf"/>
</dbReference>
<name>A0A0D9XHG9_9ORYZ</name>